<evidence type="ECO:0000313" key="2">
    <source>
        <dbReference type="Proteomes" id="UP001596047"/>
    </source>
</evidence>
<comment type="caution">
    <text evidence="1">The sequence shown here is derived from an EMBL/GenBank/DDBJ whole genome shotgun (WGS) entry which is preliminary data.</text>
</comment>
<protein>
    <submittedName>
        <fullName evidence="1">Uncharacterized protein</fullName>
    </submittedName>
</protein>
<evidence type="ECO:0000313" key="1">
    <source>
        <dbReference type="EMBL" id="MFC5649244.1"/>
    </source>
</evidence>
<dbReference type="Proteomes" id="UP001596047">
    <property type="component" value="Unassembled WGS sequence"/>
</dbReference>
<proteinExistence type="predicted"/>
<dbReference type="EMBL" id="JBHSOW010000032">
    <property type="protein sequence ID" value="MFC5649244.1"/>
    <property type="molecule type" value="Genomic_DNA"/>
</dbReference>
<name>A0ABW0VWL2_9BACL</name>
<sequence length="48" mass="5667">MAVYNKLVRDLIPAIIQHQGHSYRSRILDPSEYKEALEKKLQEEIEVD</sequence>
<organism evidence="1 2">
    <name type="scientific">Paenibacillus solisilvae</name>
    <dbReference type="NCBI Taxonomy" id="2486751"/>
    <lineage>
        <taxon>Bacteria</taxon>
        <taxon>Bacillati</taxon>
        <taxon>Bacillota</taxon>
        <taxon>Bacilli</taxon>
        <taxon>Bacillales</taxon>
        <taxon>Paenibacillaceae</taxon>
        <taxon>Paenibacillus</taxon>
    </lineage>
</organism>
<accession>A0ABW0VWL2</accession>
<gene>
    <name evidence="1" type="ORF">ACFPYJ_08900</name>
</gene>
<dbReference type="RefSeq" id="WP_379187754.1">
    <property type="nucleotide sequence ID" value="NZ_JBHSOW010000032.1"/>
</dbReference>
<keyword evidence="2" id="KW-1185">Reference proteome</keyword>
<reference evidence="2" key="1">
    <citation type="journal article" date="2019" name="Int. J. Syst. Evol. Microbiol.">
        <title>The Global Catalogue of Microorganisms (GCM) 10K type strain sequencing project: providing services to taxonomists for standard genome sequencing and annotation.</title>
        <authorList>
            <consortium name="The Broad Institute Genomics Platform"/>
            <consortium name="The Broad Institute Genome Sequencing Center for Infectious Disease"/>
            <person name="Wu L."/>
            <person name="Ma J."/>
        </authorList>
    </citation>
    <scope>NUCLEOTIDE SEQUENCE [LARGE SCALE GENOMIC DNA]</scope>
    <source>
        <strain evidence="2">CGMCC 1.3240</strain>
    </source>
</reference>